<name>A0A2R4VYN6_THEAF</name>
<dbReference type="OrthoDB" id="9816557at2"/>
<keyword evidence="1" id="KW-0812">Transmembrane</keyword>
<dbReference type="AlphaFoldDB" id="A0A2R4VYN6"/>
<dbReference type="RefSeq" id="WP_150130267.1">
    <property type="nucleotide sequence ID" value="NZ_CP020921.1"/>
</dbReference>
<keyword evidence="1" id="KW-0472">Membrane</keyword>
<evidence type="ECO:0000256" key="1">
    <source>
        <dbReference type="SAM" id="Phobius"/>
    </source>
</evidence>
<sequence>MFKIISEEYKDYLLSVGENLILVPQENVGKIIYLKGNIDHIECIRDFKKHLFSKEKIIEFVVFLNDNTSFRAISDERIFLKLHQLAKYTKCESPESASNKNVFSRQYLSLILPKIPTAILILAILFAIFIFANKFYKNPHKIFYGEPSINIIYPQGDSVELKNIENGLYLEVESNFEPKEIDILVDGSVVYQKRNSKDVYYQWFPPNPGIYKIVARSQLNGKDVFSKTLTVYAQVPENKNYAQTNIETSAYETTKIVLGNPVTMYSEPDESSVVAGTIDNGSKVKVIKKVVSHNSKLYTLKEDLSLYTDGVFISLKKGELLRLYDSSGDIFTLMYKNGDSISLVRLQRQYLQRVNTEEWYKVIYNEKEGWISSFFTR</sequence>
<dbReference type="KEGG" id="taci:TDSAC_0241"/>
<dbReference type="EMBL" id="CP020921">
    <property type="protein sequence ID" value="AWB09625.1"/>
    <property type="molecule type" value="Genomic_DNA"/>
</dbReference>
<protein>
    <submittedName>
        <fullName evidence="2">Uncharacterized protein</fullName>
    </submittedName>
</protein>
<keyword evidence="3" id="KW-1185">Reference proteome</keyword>
<organism evidence="2 3">
    <name type="scientific">Thermodesulfobium acidiphilum</name>
    <dbReference type="NCBI Taxonomy" id="1794699"/>
    <lineage>
        <taxon>Bacteria</taxon>
        <taxon>Pseudomonadati</taxon>
        <taxon>Thermodesulfobiota</taxon>
        <taxon>Thermodesulfobiia</taxon>
        <taxon>Thermodesulfobiales</taxon>
        <taxon>Thermodesulfobiaceae</taxon>
        <taxon>Thermodesulfobium</taxon>
    </lineage>
</organism>
<keyword evidence="1" id="KW-1133">Transmembrane helix</keyword>
<gene>
    <name evidence="2" type="ORF">TDSAC_0241</name>
</gene>
<evidence type="ECO:0000313" key="3">
    <source>
        <dbReference type="Proteomes" id="UP000244792"/>
    </source>
</evidence>
<reference evidence="2 3" key="1">
    <citation type="submission" date="2017-04" db="EMBL/GenBank/DDBJ databases">
        <title>Genomic insights into metabolism of Thermodesulfobium acidiphilum.</title>
        <authorList>
            <person name="Toshchakov S.V."/>
            <person name="Frolov E.N."/>
            <person name="Kublanov I.V."/>
            <person name="Samarov N.I."/>
            <person name="Novikov A."/>
            <person name="Lebedinsky A.V."/>
            <person name="Bonch-Osmolovskaya E.A."/>
            <person name="Chernyh N.A."/>
        </authorList>
    </citation>
    <scope>NUCLEOTIDE SEQUENCE [LARGE SCALE GENOMIC DNA]</scope>
    <source>
        <strain evidence="2 3">3127-1</strain>
    </source>
</reference>
<feature type="transmembrane region" description="Helical" evidence="1">
    <location>
        <begin position="107"/>
        <end position="132"/>
    </location>
</feature>
<dbReference type="Proteomes" id="UP000244792">
    <property type="component" value="Chromosome"/>
</dbReference>
<accession>A0A2R4VYN6</accession>
<proteinExistence type="predicted"/>
<evidence type="ECO:0000313" key="2">
    <source>
        <dbReference type="EMBL" id="AWB09625.1"/>
    </source>
</evidence>